<keyword evidence="14 15" id="KW-0472">Membrane</keyword>
<dbReference type="Proteomes" id="UP001597296">
    <property type="component" value="Unassembled WGS sequence"/>
</dbReference>
<gene>
    <name evidence="18" type="ORF">ACFSNB_03700</name>
</gene>
<dbReference type="EC" id="2.7.13.3" evidence="3"/>
<comment type="catalytic activity">
    <reaction evidence="1">
        <text>ATP + protein L-histidine = ADP + protein N-phospho-L-histidine.</text>
        <dbReference type="EC" id="2.7.13.3"/>
    </reaction>
</comment>
<comment type="subcellular location">
    <subcellularLocation>
        <location evidence="2">Cell inner membrane</location>
        <topology evidence="2">Multi-pass membrane protein</topology>
    </subcellularLocation>
</comment>
<feature type="domain" description="Histidine kinase" evidence="16">
    <location>
        <begin position="258"/>
        <end position="458"/>
    </location>
</feature>
<evidence type="ECO:0000256" key="11">
    <source>
        <dbReference type="ARBA" id="ARBA00022840"/>
    </source>
</evidence>
<evidence type="ECO:0000256" key="3">
    <source>
        <dbReference type="ARBA" id="ARBA00012438"/>
    </source>
</evidence>
<keyword evidence="19" id="KW-1185">Reference proteome</keyword>
<feature type="domain" description="HAMP" evidence="17">
    <location>
        <begin position="201"/>
        <end position="250"/>
    </location>
</feature>
<evidence type="ECO:0000256" key="6">
    <source>
        <dbReference type="ARBA" id="ARBA00022553"/>
    </source>
</evidence>
<evidence type="ECO:0000256" key="10">
    <source>
        <dbReference type="ARBA" id="ARBA00022777"/>
    </source>
</evidence>
<dbReference type="InterPro" id="IPR003660">
    <property type="entry name" value="HAMP_dom"/>
</dbReference>
<dbReference type="InterPro" id="IPR003594">
    <property type="entry name" value="HATPase_dom"/>
</dbReference>
<dbReference type="PRINTS" id="PR00344">
    <property type="entry name" value="BCTRLSENSOR"/>
</dbReference>
<evidence type="ECO:0000256" key="2">
    <source>
        <dbReference type="ARBA" id="ARBA00004429"/>
    </source>
</evidence>
<evidence type="ECO:0000256" key="8">
    <source>
        <dbReference type="ARBA" id="ARBA00022692"/>
    </source>
</evidence>
<keyword evidence="5" id="KW-0997">Cell inner membrane</keyword>
<dbReference type="CDD" id="cd00082">
    <property type="entry name" value="HisKA"/>
    <property type="match status" value="1"/>
</dbReference>
<evidence type="ECO:0000256" key="13">
    <source>
        <dbReference type="ARBA" id="ARBA00023012"/>
    </source>
</evidence>
<dbReference type="InterPro" id="IPR005467">
    <property type="entry name" value="His_kinase_dom"/>
</dbReference>
<keyword evidence="6" id="KW-0597">Phosphoprotein</keyword>
<protein>
    <recommendedName>
        <fullName evidence="3">histidine kinase</fullName>
        <ecNumber evidence="3">2.7.13.3</ecNumber>
    </recommendedName>
</protein>
<dbReference type="InterPro" id="IPR050980">
    <property type="entry name" value="2C_sensor_his_kinase"/>
</dbReference>
<dbReference type="SMART" id="SM00304">
    <property type="entry name" value="HAMP"/>
    <property type="match status" value="1"/>
</dbReference>
<dbReference type="SMART" id="SM00387">
    <property type="entry name" value="HATPase_c"/>
    <property type="match status" value="1"/>
</dbReference>
<sequence>MRLLPRRIFPRLVLPLLLAIGLSQGIWLAEALHGQHRLKRGLVHSQIFEQVEATLRLLAALPAERWAETVEHLSLSDLCYAIEAAPVVADGPDQDPPLAGRLASLLRLYAAGPPRLAMETTDTRPCAGYEAVSGSPHAGPADHSHDFGALAIAVPLADGRWLNAQARMVLPPLWDRPTLVSLLVLAGVTIGGVFLLVSHETRSLRRLAAAVERLGRGETVPRVPEDGPSEVVALIRAFNTMQDRLTRFIQDRTRLLGAISHDLRTPLTSLRLKAELLDDPDLAAQMTATLTEMETIVRSSLDFARNDATSEPSRDIDLTALVDSLVEDMAELGQDVAFAEDSPRLTLPARPTALRRALRNLIENAVRYGHHARVACRRADGAALVEIADDGPGIPDDQLAEVVKPFVRLESSRNRATGGVGLGLAIAADIVAAHGGSLALRNRAAGGLTATVSLPLPAAGRSGAPTAKV</sequence>
<dbReference type="PANTHER" id="PTHR44936">
    <property type="entry name" value="SENSOR PROTEIN CREC"/>
    <property type="match status" value="1"/>
</dbReference>
<dbReference type="SUPFAM" id="SSF158472">
    <property type="entry name" value="HAMP domain-like"/>
    <property type="match status" value="1"/>
</dbReference>
<keyword evidence="11 18" id="KW-0067">ATP-binding</keyword>
<dbReference type="EMBL" id="JBHUIY010000004">
    <property type="protein sequence ID" value="MFD2232903.1"/>
    <property type="molecule type" value="Genomic_DNA"/>
</dbReference>
<dbReference type="Gene3D" id="1.10.287.130">
    <property type="match status" value="1"/>
</dbReference>
<dbReference type="Pfam" id="PF00512">
    <property type="entry name" value="HisKA"/>
    <property type="match status" value="1"/>
</dbReference>
<dbReference type="SMART" id="SM00388">
    <property type="entry name" value="HisKA"/>
    <property type="match status" value="1"/>
</dbReference>
<keyword evidence="8 15" id="KW-0812">Transmembrane</keyword>
<keyword evidence="9" id="KW-0547">Nucleotide-binding</keyword>
<reference evidence="19" key="1">
    <citation type="journal article" date="2019" name="Int. J. Syst. Evol. Microbiol.">
        <title>The Global Catalogue of Microorganisms (GCM) 10K type strain sequencing project: providing services to taxonomists for standard genome sequencing and annotation.</title>
        <authorList>
            <consortium name="The Broad Institute Genomics Platform"/>
            <consortium name="The Broad Institute Genome Sequencing Center for Infectious Disease"/>
            <person name="Wu L."/>
            <person name="Ma J."/>
        </authorList>
    </citation>
    <scope>NUCLEOTIDE SEQUENCE [LARGE SCALE GENOMIC DNA]</scope>
    <source>
        <strain evidence="19">KCTC 15012</strain>
    </source>
</reference>
<evidence type="ECO:0000256" key="4">
    <source>
        <dbReference type="ARBA" id="ARBA00022475"/>
    </source>
</evidence>
<dbReference type="CDD" id="cd00075">
    <property type="entry name" value="HATPase"/>
    <property type="match status" value="1"/>
</dbReference>
<dbReference type="PANTHER" id="PTHR44936:SF5">
    <property type="entry name" value="SENSOR HISTIDINE KINASE ENVZ"/>
    <property type="match status" value="1"/>
</dbReference>
<dbReference type="SUPFAM" id="SSF55874">
    <property type="entry name" value="ATPase domain of HSP90 chaperone/DNA topoisomerase II/histidine kinase"/>
    <property type="match status" value="1"/>
</dbReference>
<dbReference type="InterPro" id="IPR036097">
    <property type="entry name" value="HisK_dim/P_sf"/>
</dbReference>
<keyword evidence="7" id="KW-0808">Transferase</keyword>
<evidence type="ECO:0000313" key="18">
    <source>
        <dbReference type="EMBL" id="MFD2232903.1"/>
    </source>
</evidence>
<evidence type="ECO:0000256" key="9">
    <source>
        <dbReference type="ARBA" id="ARBA00022741"/>
    </source>
</evidence>
<dbReference type="PROSITE" id="PS50109">
    <property type="entry name" value="HIS_KIN"/>
    <property type="match status" value="1"/>
</dbReference>
<dbReference type="Gene3D" id="3.30.565.10">
    <property type="entry name" value="Histidine kinase-like ATPase, C-terminal domain"/>
    <property type="match status" value="1"/>
</dbReference>
<keyword evidence="4" id="KW-1003">Cell membrane</keyword>
<dbReference type="Pfam" id="PF02518">
    <property type="entry name" value="HATPase_c"/>
    <property type="match status" value="1"/>
</dbReference>
<evidence type="ECO:0000256" key="12">
    <source>
        <dbReference type="ARBA" id="ARBA00022989"/>
    </source>
</evidence>
<name>A0ABW5CA43_9PROT</name>
<proteinExistence type="predicted"/>
<dbReference type="RefSeq" id="WP_377314618.1">
    <property type="nucleotide sequence ID" value="NZ_JBHUIY010000004.1"/>
</dbReference>
<dbReference type="InterPro" id="IPR004358">
    <property type="entry name" value="Sig_transdc_His_kin-like_C"/>
</dbReference>
<evidence type="ECO:0000259" key="16">
    <source>
        <dbReference type="PROSITE" id="PS50109"/>
    </source>
</evidence>
<feature type="transmembrane region" description="Helical" evidence="15">
    <location>
        <begin position="178"/>
        <end position="197"/>
    </location>
</feature>
<dbReference type="InterPro" id="IPR003661">
    <property type="entry name" value="HisK_dim/P_dom"/>
</dbReference>
<keyword evidence="12 15" id="KW-1133">Transmembrane helix</keyword>
<accession>A0ABW5CA43</accession>
<dbReference type="Pfam" id="PF00672">
    <property type="entry name" value="HAMP"/>
    <property type="match status" value="1"/>
</dbReference>
<dbReference type="CDD" id="cd06225">
    <property type="entry name" value="HAMP"/>
    <property type="match status" value="1"/>
</dbReference>
<dbReference type="SUPFAM" id="SSF47384">
    <property type="entry name" value="Homodimeric domain of signal transducing histidine kinase"/>
    <property type="match status" value="1"/>
</dbReference>
<evidence type="ECO:0000259" key="17">
    <source>
        <dbReference type="PROSITE" id="PS50885"/>
    </source>
</evidence>
<evidence type="ECO:0000256" key="5">
    <source>
        <dbReference type="ARBA" id="ARBA00022519"/>
    </source>
</evidence>
<evidence type="ECO:0000256" key="15">
    <source>
        <dbReference type="SAM" id="Phobius"/>
    </source>
</evidence>
<dbReference type="GO" id="GO:0005524">
    <property type="term" value="F:ATP binding"/>
    <property type="evidence" value="ECO:0007669"/>
    <property type="project" value="UniProtKB-KW"/>
</dbReference>
<keyword evidence="13" id="KW-0902">Two-component regulatory system</keyword>
<dbReference type="PROSITE" id="PS50885">
    <property type="entry name" value="HAMP"/>
    <property type="match status" value="1"/>
</dbReference>
<keyword evidence="10" id="KW-0418">Kinase</keyword>
<evidence type="ECO:0000256" key="14">
    <source>
        <dbReference type="ARBA" id="ARBA00023136"/>
    </source>
</evidence>
<dbReference type="InterPro" id="IPR036890">
    <property type="entry name" value="HATPase_C_sf"/>
</dbReference>
<comment type="caution">
    <text evidence="18">The sequence shown here is derived from an EMBL/GenBank/DDBJ whole genome shotgun (WGS) entry which is preliminary data.</text>
</comment>
<organism evidence="18 19">
    <name type="scientific">Phaeospirillum tilakii</name>
    <dbReference type="NCBI Taxonomy" id="741673"/>
    <lineage>
        <taxon>Bacteria</taxon>
        <taxon>Pseudomonadati</taxon>
        <taxon>Pseudomonadota</taxon>
        <taxon>Alphaproteobacteria</taxon>
        <taxon>Rhodospirillales</taxon>
        <taxon>Rhodospirillaceae</taxon>
        <taxon>Phaeospirillum</taxon>
    </lineage>
</organism>
<evidence type="ECO:0000256" key="1">
    <source>
        <dbReference type="ARBA" id="ARBA00000085"/>
    </source>
</evidence>
<evidence type="ECO:0000256" key="7">
    <source>
        <dbReference type="ARBA" id="ARBA00022679"/>
    </source>
</evidence>
<evidence type="ECO:0000313" key="19">
    <source>
        <dbReference type="Proteomes" id="UP001597296"/>
    </source>
</evidence>